<dbReference type="PANTHER" id="PTHR42734:SF5">
    <property type="entry name" value="IRON TRANSPORT SYSTEM ATP-BINDING PROTEIN HI_0361-RELATED"/>
    <property type="match status" value="1"/>
</dbReference>
<dbReference type="InterPro" id="IPR003593">
    <property type="entry name" value="AAA+_ATPase"/>
</dbReference>
<keyword evidence="9" id="KW-1185">Reference proteome</keyword>
<sequence>MAYPPDLRVENLTVIYGNGHKALDNVGFRLRGGTLCALIGVNGGGKSTLFKSLLGMIAPAAGRVTLNDLPIGRALRQNRVAYVPQAEEVDWDFPVLATDVVMMGRYGRMSFLRIPSAHDKQRVDQALARVGMGELRHRQIGQLSGGQRKRVFLARALAQEGSVILLDEPFTGVDAQTENALIALLRSLRDEGHLILLSTHDLAGIPAFCDEVIMINRTLTAAGPVSRVFTESNLNKTFGGAITVAGTVSP</sequence>
<organism evidence="8 9">
    <name type="scientific">Martelella alba</name>
    <dbReference type="NCBI Taxonomy" id="2590451"/>
    <lineage>
        <taxon>Bacteria</taxon>
        <taxon>Pseudomonadati</taxon>
        <taxon>Pseudomonadota</taxon>
        <taxon>Alphaproteobacteria</taxon>
        <taxon>Hyphomicrobiales</taxon>
        <taxon>Aurantimonadaceae</taxon>
        <taxon>Martelella</taxon>
    </lineage>
</organism>
<dbReference type="InterPro" id="IPR017871">
    <property type="entry name" value="ABC_transporter-like_CS"/>
</dbReference>
<dbReference type="PROSITE" id="PS00211">
    <property type="entry name" value="ABC_TRANSPORTER_1"/>
    <property type="match status" value="1"/>
</dbReference>
<evidence type="ECO:0000256" key="4">
    <source>
        <dbReference type="ARBA" id="ARBA00022840"/>
    </source>
</evidence>
<comment type="caution">
    <text evidence="8">The sequence shown here is derived from an EMBL/GenBank/DDBJ whole genome shotgun (WGS) entry which is preliminary data.</text>
</comment>
<proteinExistence type="inferred from homology"/>
<keyword evidence="5" id="KW-0862">Zinc</keyword>
<dbReference type="Gene3D" id="3.40.50.300">
    <property type="entry name" value="P-loop containing nucleotide triphosphate hydrolases"/>
    <property type="match status" value="1"/>
</dbReference>
<dbReference type="PANTHER" id="PTHR42734">
    <property type="entry name" value="METAL TRANSPORT SYSTEM ATP-BINDING PROTEIN TM_0124-RELATED"/>
    <property type="match status" value="1"/>
</dbReference>
<dbReference type="Proteomes" id="UP000305202">
    <property type="component" value="Unassembled WGS sequence"/>
</dbReference>
<gene>
    <name evidence="8" type="ORF">FCN80_20450</name>
</gene>
<keyword evidence="6" id="KW-0406">Ion transport</keyword>
<dbReference type="InterPro" id="IPR027417">
    <property type="entry name" value="P-loop_NTPase"/>
</dbReference>
<comment type="similarity">
    <text evidence="1">Belongs to the ABC transporter superfamily.</text>
</comment>
<dbReference type="EMBL" id="SZPQ01000038">
    <property type="protein sequence ID" value="TKI03804.1"/>
    <property type="molecule type" value="Genomic_DNA"/>
</dbReference>
<keyword evidence="3" id="KW-0547">Nucleotide-binding</keyword>
<dbReference type="CDD" id="cd03235">
    <property type="entry name" value="ABC_Metallic_Cations"/>
    <property type="match status" value="1"/>
</dbReference>
<reference evidence="8 9" key="1">
    <citation type="submission" date="2019-04" db="EMBL/GenBank/DDBJ databases">
        <authorList>
            <person name="Li M."/>
            <person name="Gao C."/>
        </authorList>
    </citation>
    <scope>NUCLEOTIDE SEQUENCE [LARGE SCALE GENOMIC DNA]</scope>
    <source>
        <strain evidence="8 9">BGMRC 2031</strain>
    </source>
</reference>
<keyword evidence="5" id="KW-0864">Zinc transport</keyword>
<dbReference type="InterPro" id="IPR050153">
    <property type="entry name" value="Metal_Ion_Import_ABC"/>
</dbReference>
<keyword evidence="2" id="KW-0813">Transport</keyword>
<evidence type="ECO:0000259" key="7">
    <source>
        <dbReference type="PROSITE" id="PS50893"/>
    </source>
</evidence>
<name>A0ABY2SGB4_9HYPH</name>
<evidence type="ECO:0000256" key="2">
    <source>
        <dbReference type="ARBA" id="ARBA00022448"/>
    </source>
</evidence>
<dbReference type="SUPFAM" id="SSF52540">
    <property type="entry name" value="P-loop containing nucleoside triphosphate hydrolases"/>
    <property type="match status" value="1"/>
</dbReference>
<protein>
    <submittedName>
        <fullName evidence="8">Metal ABC transporter ATP-binding protein</fullName>
    </submittedName>
</protein>
<evidence type="ECO:0000256" key="5">
    <source>
        <dbReference type="ARBA" id="ARBA00022906"/>
    </source>
</evidence>
<evidence type="ECO:0000313" key="9">
    <source>
        <dbReference type="Proteomes" id="UP000305202"/>
    </source>
</evidence>
<accession>A0ABY2SGB4</accession>
<evidence type="ECO:0000256" key="6">
    <source>
        <dbReference type="ARBA" id="ARBA00023065"/>
    </source>
</evidence>
<feature type="domain" description="ABC transporter" evidence="7">
    <location>
        <begin position="7"/>
        <end position="242"/>
    </location>
</feature>
<evidence type="ECO:0000313" key="8">
    <source>
        <dbReference type="EMBL" id="TKI03804.1"/>
    </source>
</evidence>
<evidence type="ECO:0000256" key="1">
    <source>
        <dbReference type="ARBA" id="ARBA00005417"/>
    </source>
</evidence>
<dbReference type="SMART" id="SM00382">
    <property type="entry name" value="AAA"/>
    <property type="match status" value="1"/>
</dbReference>
<dbReference type="InterPro" id="IPR003439">
    <property type="entry name" value="ABC_transporter-like_ATP-bd"/>
</dbReference>
<evidence type="ECO:0000256" key="3">
    <source>
        <dbReference type="ARBA" id="ARBA00022741"/>
    </source>
</evidence>
<keyword evidence="4 8" id="KW-0067">ATP-binding</keyword>
<dbReference type="Pfam" id="PF00005">
    <property type="entry name" value="ABC_tran"/>
    <property type="match status" value="1"/>
</dbReference>
<dbReference type="GO" id="GO:0005524">
    <property type="term" value="F:ATP binding"/>
    <property type="evidence" value="ECO:0007669"/>
    <property type="project" value="UniProtKB-KW"/>
</dbReference>
<dbReference type="PROSITE" id="PS50893">
    <property type="entry name" value="ABC_TRANSPORTER_2"/>
    <property type="match status" value="1"/>
</dbReference>